<dbReference type="RefSeq" id="XP_015522035.1">
    <property type="nucleotide sequence ID" value="XM_015666549.1"/>
</dbReference>
<organism evidence="4 5">
    <name type="scientific">Neodiprion lecontei</name>
    <name type="common">Redheaded pine sawfly</name>
    <dbReference type="NCBI Taxonomy" id="441921"/>
    <lineage>
        <taxon>Eukaryota</taxon>
        <taxon>Metazoa</taxon>
        <taxon>Ecdysozoa</taxon>
        <taxon>Arthropoda</taxon>
        <taxon>Hexapoda</taxon>
        <taxon>Insecta</taxon>
        <taxon>Pterygota</taxon>
        <taxon>Neoptera</taxon>
        <taxon>Endopterygota</taxon>
        <taxon>Hymenoptera</taxon>
        <taxon>Tenthredinoidea</taxon>
        <taxon>Diprionidae</taxon>
        <taxon>Diprioninae</taxon>
        <taxon>Neodiprion</taxon>
    </lineage>
</organism>
<keyword evidence="1" id="KW-1015">Disulfide bond</keyword>
<dbReference type="InParanoid" id="A0A6J0C6J1"/>
<feature type="domain" description="C-type lectin" evidence="3">
    <location>
        <begin position="54"/>
        <end position="158"/>
    </location>
</feature>
<proteinExistence type="predicted"/>
<dbReference type="CDD" id="cd00037">
    <property type="entry name" value="CLECT"/>
    <property type="match status" value="1"/>
</dbReference>
<dbReference type="Gene3D" id="3.10.100.10">
    <property type="entry name" value="Mannose-Binding Protein A, subunit A"/>
    <property type="match status" value="1"/>
</dbReference>
<evidence type="ECO:0000256" key="2">
    <source>
        <dbReference type="SAM" id="SignalP"/>
    </source>
</evidence>
<dbReference type="GeneID" id="107225924"/>
<reference evidence="5" key="1">
    <citation type="submission" date="2025-04" db="UniProtKB">
        <authorList>
            <consortium name="RefSeq"/>
        </authorList>
    </citation>
    <scope>IDENTIFICATION</scope>
    <source>
        <tissue evidence="6">Thorax and Abdomen</tissue>
        <tissue evidence="5">Whole body</tissue>
    </source>
</reference>
<dbReference type="InterPro" id="IPR016186">
    <property type="entry name" value="C-type_lectin-like/link_sf"/>
</dbReference>
<evidence type="ECO:0000313" key="6">
    <source>
        <dbReference type="RefSeq" id="XP_046587489.1"/>
    </source>
</evidence>
<dbReference type="PROSITE" id="PS00615">
    <property type="entry name" value="C_TYPE_LECTIN_1"/>
    <property type="match status" value="1"/>
</dbReference>
<dbReference type="RefSeq" id="XP_046587489.1">
    <property type="nucleotide sequence ID" value="XM_046731533.1"/>
</dbReference>
<accession>A0A6J0C6J1</accession>
<keyword evidence="4" id="KW-1185">Reference proteome</keyword>
<dbReference type="InterPro" id="IPR016187">
    <property type="entry name" value="CTDL_fold"/>
</dbReference>
<dbReference type="InterPro" id="IPR018378">
    <property type="entry name" value="C-type_lectin_CS"/>
</dbReference>
<dbReference type="OrthoDB" id="538816at2759"/>
<keyword evidence="2" id="KW-0732">Signal</keyword>
<dbReference type="FunCoup" id="A0A6J0C6J1">
    <property type="interactions" value="93"/>
</dbReference>
<dbReference type="AlphaFoldDB" id="A0A6J0C6J1"/>
<dbReference type="PROSITE" id="PS51257">
    <property type="entry name" value="PROKAR_LIPOPROTEIN"/>
    <property type="match status" value="1"/>
</dbReference>
<evidence type="ECO:0000313" key="4">
    <source>
        <dbReference type="Proteomes" id="UP000829291"/>
    </source>
</evidence>
<dbReference type="Proteomes" id="UP000829291">
    <property type="component" value="Chromosome 2"/>
</dbReference>
<feature type="signal peptide" evidence="2">
    <location>
        <begin position="1"/>
        <end position="21"/>
    </location>
</feature>
<evidence type="ECO:0000259" key="3">
    <source>
        <dbReference type="PROSITE" id="PS50041"/>
    </source>
</evidence>
<dbReference type="SMART" id="SM00034">
    <property type="entry name" value="CLECT"/>
    <property type="match status" value="1"/>
</dbReference>
<dbReference type="PROSITE" id="PS50041">
    <property type="entry name" value="C_TYPE_LECTIN_2"/>
    <property type="match status" value="1"/>
</dbReference>
<protein>
    <submittedName>
        <fullName evidence="5">Uncharacterized protein LOC107225924</fullName>
    </submittedName>
    <submittedName>
        <fullName evidence="6">Uncharacterized protein LOC124292906</fullName>
    </submittedName>
</protein>
<sequence>MAGPSKTLVFILFFLGVSCSAKPISVLASVTVPDRTSEQNRITSLPEGYEPILNSSVAYKLYKNTFVTWVEAKRLCEDEGARLAVADNKEIYKRLVNQTLYKVHIGVYRLSDEWVSLRDGSVLSDLPWTPGEPSGTYDCVHISTYCGQLKNGDCHNRKLHYACEVPIPQKRV</sequence>
<feature type="chain" id="PRO_5026951801" evidence="2">
    <location>
        <begin position="22"/>
        <end position="172"/>
    </location>
</feature>
<gene>
    <name evidence="5" type="primary">LOC107225924</name>
    <name evidence="6" type="synonym">LOC124292906</name>
</gene>
<evidence type="ECO:0000313" key="5">
    <source>
        <dbReference type="RefSeq" id="XP_015522035.1"/>
    </source>
</evidence>
<dbReference type="SUPFAM" id="SSF56436">
    <property type="entry name" value="C-type lectin-like"/>
    <property type="match status" value="1"/>
</dbReference>
<dbReference type="Pfam" id="PF00059">
    <property type="entry name" value="Lectin_C"/>
    <property type="match status" value="1"/>
</dbReference>
<name>A0A6J0C6J1_NEOLC</name>
<evidence type="ECO:0000256" key="1">
    <source>
        <dbReference type="ARBA" id="ARBA00023157"/>
    </source>
</evidence>
<dbReference type="InterPro" id="IPR001304">
    <property type="entry name" value="C-type_lectin-like"/>
</dbReference>
<dbReference type="KEGG" id="nlo:107225924"/>